<dbReference type="Pfam" id="PF01471">
    <property type="entry name" value="PG_binding_1"/>
    <property type="match status" value="1"/>
</dbReference>
<dbReference type="EMBL" id="CACRTV010000076">
    <property type="protein sequence ID" value="VYU60830.1"/>
    <property type="molecule type" value="Genomic_DNA"/>
</dbReference>
<organism evidence="2">
    <name type="scientific">Clostridium paraputrificum</name>
    <dbReference type="NCBI Taxonomy" id="29363"/>
    <lineage>
        <taxon>Bacteria</taxon>
        <taxon>Bacillati</taxon>
        <taxon>Bacillota</taxon>
        <taxon>Clostridia</taxon>
        <taxon>Eubacteriales</taxon>
        <taxon>Clostridiaceae</taxon>
        <taxon>Clostridium</taxon>
    </lineage>
</organism>
<accession>A0A6N3G9K0</accession>
<proteinExistence type="predicted"/>
<dbReference type="Gene3D" id="1.10.101.10">
    <property type="entry name" value="PGBD-like superfamily/PGBD"/>
    <property type="match status" value="1"/>
</dbReference>
<dbReference type="AlphaFoldDB" id="A0A6N3G9K0"/>
<dbReference type="InterPro" id="IPR036366">
    <property type="entry name" value="PGBDSf"/>
</dbReference>
<name>A0A6N3G9K0_9CLOT</name>
<dbReference type="RefSeq" id="WP_156562656.1">
    <property type="nucleotide sequence ID" value="NZ_CACRTV010000076.1"/>
</dbReference>
<sequence>MADIGQLKVQCFRGESAVPIDNCRVTINPTTSDQVQNINALGNKTTAPNNASASNINTTLLTDSSGSTQVIDLSAPPLEYSQEPTNNVPYSLYDILVERDGFNPISIRGVQVFPQSTALQKINLQENANRSSRAEIIIIQPNTLIGNFPAKIPESPDKPLPPPTGGVVLPKPVVPEFITVHQGSPNDNSAPNYKVLYKDYIKNVASCEIYSTWPESTIRANVFCIISFTLNRIYTEWYRGKGKNFDITSSTAYDHAFNYGRNIYDSISAIVDEIFSTYIRRFGRKQPLLTQYCDGKNVTCPQWLSQWGSKYLGDQGYIPYDILTYYYGNDIELTTAEQVSGSPSSYPGFDLTVGSNGEPVRQTQEFLNRIAQNYPLIPKVAVDGTYGESTAEAVRVFQGIFNLPKTGVVDYATWYRISDIYVGVTRIAELRSENIFYPPNSREMSRGSNSVPFFNYPN</sequence>
<dbReference type="SUPFAM" id="SSF47090">
    <property type="entry name" value="PGBD-like"/>
    <property type="match status" value="1"/>
</dbReference>
<dbReference type="InterPro" id="IPR002477">
    <property type="entry name" value="Peptidoglycan-bd-like"/>
</dbReference>
<gene>
    <name evidence="2" type="ORF">CPLFYP93_02948</name>
</gene>
<evidence type="ECO:0000259" key="1">
    <source>
        <dbReference type="Pfam" id="PF01471"/>
    </source>
</evidence>
<protein>
    <submittedName>
        <fullName evidence="2">Peptidoglycan binding domain protein</fullName>
    </submittedName>
</protein>
<dbReference type="InterPro" id="IPR036365">
    <property type="entry name" value="PGBD-like_sf"/>
</dbReference>
<evidence type="ECO:0000313" key="2">
    <source>
        <dbReference type="EMBL" id="VYU60830.1"/>
    </source>
</evidence>
<feature type="domain" description="Peptidoglycan binding-like" evidence="1">
    <location>
        <begin position="356"/>
        <end position="416"/>
    </location>
</feature>
<reference evidence="2" key="1">
    <citation type="submission" date="2019-11" db="EMBL/GenBank/DDBJ databases">
        <authorList>
            <person name="Feng L."/>
        </authorList>
    </citation>
    <scope>NUCLEOTIDE SEQUENCE</scope>
    <source>
        <strain evidence="2">CParaputrificumLFYP93</strain>
    </source>
</reference>